<keyword evidence="1" id="KW-1133">Transmembrane helix</keyword>
<accession>A0A096CWE7</accession>
<sequence>MENNCCVEIITTATAVLGIFFSSISLWQNYQLNKKQRKDSLNGKLNHLLEFAIQYPELESQAFIDKWVEMKDKNVKEYMRYDIYCNLLFNFLAELYEFYDGNKTNIENFCDVKTWIRMHKFNWLYPVDPNENIDGYSEDFRRFIHSYLK</sequence>
<evidence type="ECO:0000313" key="2">
    <source>
        <dbReference type="EMBL" id="KGF49629.1"/>
    </source>
</evidence>
<organism evidence="2 3">
    <name type="scientific">Prevotella amnii DNF00058</name>
    <dbReference type="NCBI Taxonomy" id="1401066"/>
    <lineage>
        <taxon>Bacteria</taxon>
        <taxon>Pseudomonadati</taxon>
        <taxon>Bacteroidota</taxon>
        <taxon>Bacteroidia</taxon>
        <taxon>Bacteroidales</taxon>
        <taxon>Prevotellaceae</taxon>
        <taxon>Prevotella</taxon>
    </lineage>
</organism>
<dbReference type="Proteomes" id="UP000029614">
    <property type="component" value="Unassembled WGS sequence"/>
</dbReference>
<protein>
    <recommendedName>
        <fullName evidence="4">DUF4760 domain-containing protein</fullName>
    </recommendedName>
</protein>
<evidence type="ECO:0000256" key="1">
    <source>
        <dbReference type="SAM" id="Phobius"/>
    </source>
</evidence>
<dbReference type="AlphaFoldDB" id="A0A096CWE7"/>
<proteinExistence type="predicted"/>
<dbReference type="OrthoDB" id="1073474at2"/>
<comment type="caution">
    <text evidence="2">The sequence shown here is derived from an EMBL/GenBank/DDBJ whole genome shotgun (WGS) entry which is preliminary data.</text>
</comment>
<evidence type="ECO:0008006" key="4">
    <source>
        <dbReference type="Google" id="ProtNLM"/>
    </source>
</evidence>
<keyword evidence="1" id="KW-0472">Membrane</keyword>
<name>A0A096CWE7_9BACT</name>
<gene>
    <name evidence="2" type="ORF">HMPREF9302_10675</name>
</gene>
<evidence type="ECO:0000313" key="3">
    <source>
        <dbReference type="Proteomes" id="UP000029614"/>
    </source>
</evidence>
<feature type="transmembrane region" description="Helical" evidence="1">
    <location>
        <begin position="6"/>
        <end position="27"/>
    </location>
</feature>
<dbReference type="EMBL" id="JRNU01000113">
    <property type="protein sequence ID" value="KGF49629.1"/>
    <property type="molecule type" value="Genomic_DNA"/>
</dbReference>
<keyword evidence="1" id="KW-0812">Transmembrane</keyword>
<dbReference type="RefSeq" id="WP_036857192.1">
    <property type="nucleotide sequence ID" value="NZ_JRNU01000113.1"/>
</dbReference>
<keyword evidence="3" id="KW-1185">Reference proteome</keyword>
<reference evidence="2 3" key="1">
    <citation type="submission" date="2014-07" db="EMBL/GenBank/DDBJ databases">
        <authorList>
            <person name="McCorrison J."/>
            <person name="Sanka R."/>
            <person name="Torralba M."/>
            <person name="Gillis M."/>
            <person name="Haft D.H."/>
            <person name="Methe B."/>
            <person name="Sutton G."/>
            <person name="Nelson K.E."/>
        </authorList>
    </citation>
    <scope>NUCLEOTIDE SEQUENCE [LARGE SCALE GENOMIC DNA]</scope>
    <source>
        <strain evidence="2 3">DNF00058</strain>
    </source>
</reference>